<feature type="domain" description="SusE outer membrane protein" evidence="2">
    <location>
        <begin position="24"/>
        <end position="123"/>
    </location>
</feature>
<dbReference type="AlphaFoldDB" id="A0A7M2Y420"/>
<name>A0A7M2Y420_9FLAO</name>
<evidence type="ECO:0000259" key="2">
    <source>
        <dbReference type="Pfam" id="PF14292"/>
    </source>
</evidence>
<dbReference type="Gene3D" id="2.60.40.3620">
    <property type="match status" value="2"/>
</dbReference>
<feature type="signal peptide" evidence="1">
    <location>
        <begin position="1"/>
        <end position="20"/>
    </location>
</feature>
<dbReference type="GO" id="GO:0030246">
    <property type="term" value="F:carbohydrate binding"/>
    <property type="evidence" value="ECO:0007669"/>
    <property type="project" value="InterPro"/>
</dbReference>
<keyword evidence="1" id="KW-0732">Signal</keyword>
<feature type="chain" id="PRO_5032292493" evidence="1">
    <location>
        <begin position="21"/>
        <end position="477"/>
    </location>
</feature>
<evidence type="ECO:0000256" key="1">
    <source>
        <dbReference type="SAM" id="SignalP"/>
    </source>
</evidence>
<proteinExistence type="predicted"/>
<dbReference type="InterPro" id="IPR013784">
    <property type="entry name" value="Carb-bd-like_fold"/>
</dbReference>
<evidence type="ECO:0000313" key="3">
    <source>
        <dbReference type="EMBL" id="QOW08850.1"/>
    </source>
</evidence>
<sequence length="477" mass="51500">MKNILKLLMVFLLPLLLVNACRDDADRDWTSPEPSFKLYDTTLGANVLYPTMENNPFILNWDNAVSGSGGYSIMISSTSDFKSKVELAKSGTNTLKTTIGALNTAMLQAGLSPYSSQTAYLRIERGTEVSNTISFAVTVYPTAGPVITNPTAGSSLVLDGSNPTVTATTFKWADYTYGVNVSYKVEMAVTGTTAFMLVGNTQNDKELAVSNFDLNEVASKLSLPVNVASNVDLRVTATSESTGGTITKSSAVVTFKLTAYQPDFKALYLVGGGTAVGWDASKAQLLYQNQNISEIYTYLENNGEFRFLGQQDWNPINYSLNADGIKDDYKYFATWSTNLEVSGAENIKFTGNSGMYKITIDQNTKSIVVTPSPIPTLPSNIYLVGSIQGWDATNAISMTQVGDGIFEYDIAISDGAEFKFIGQQSWGDLDWGNIHGGGNSGYVGPKGDNDNIKYNGGGAMYKITANIKMGTYKVTPL</sequence>
<reference evidence="3 4" key="1">
    <citation type="submission" date="2019-05" db="EMBL/GenBank/DDBJ databases">
        <title>Chryseobacterium sp. isolated from King George Island, maritime Antarctica.</title>
        <authorList>
            <person name="Peng X."/>
        </authorList>
    </citation>
    <scope>NUCLEOTIDE SEQUENCE [LARGE SCALE GENOMIC DNA]</scope>
    <source>
        <strain evidence="3 4">7-3A</strain>
    </source>
</reference>
<organism evidence="3 4">
    <name type="scientific">Kaistella flava</name>
    <name type="common">ex Peng et al. 2021</name>
    <dbReference type="NCBI Taxonomy" id="2038776"/>
    <lineage>
        <taxon>Bacteria</taxon>
        <taxon>Pseudomonadati</taxon>
        <taxon>Bacteroidota</taxon>
        <taxon>Flavobacteriia</taxon>
        <taxon>Flavobacteriales</taxon>
        <taxon>Weeksellaceae</taxon>
        <taxon>Chryseobacterium group</taxon>
        <taxon>Kaistella</taxon>
    </lineage>
</organism>
<evidence type="ECO:0000313" key="4">
    <source>
        <dbReference type="Proteomes" id="UP000594195"/>
    </source>
</evidence>
<protein>
    <submittedName>
        <fullName evidence="3">SusF/SusE family outer membrane protein</fullName>
    </submittedName>
</protein>
<dbReference type="SUPFAM" id="SSF49452">
    <property type="entry name" value="Starch-binding domain-like"/>
    <property type="match status" value="1"/>
</dbReference>
<dbReference type="Proteomes" id="UP000594195">
    <property type="component" value="Chromosome"/>
</dbReference>
<dbReference type="RefSeq" id="WP_193812062.1">
    <property type="nucleotide sequence ID" value="NZ_CP040442.1"/>
</dbReference>
<gene>
    <name evidence="3" type="ORF">Q73A0000_00065</name>
</gene>
<accession>A0A7M2Y420</accession>
<dbReference type="KEGG" id="kfa:Q73A0000_00065"/>
<dbReference type="Pfam" id="PF14292">
    <property type="entry name" value="SusE"/>
    <property type="match status" value="2"/>
</dbReference>
<dbReference type="InterPro" id="IPR025970">
    <property type="entry name" value="SusE"/>
</dbReference>
<feature type="domain" description="SusE outer membrane protein" evidence="2">
    <location>
        <begin position="143"/>
        <end position="235"/>
    </location>
</feature>
<keyword evidence="4" id="KW-1185">Reference proteome</keyword>
<dbReference type="EMBL" id="CP040442">
    <property type="protein sequence ID" value="QOW08850.1"/>
    <property type="molecule type" value="Genomic_DNA"/>
</dbReference>